<keyword evidence="9" id="KW-1185">Reference proteome</keyword>
<sequence>MFHVKQLKKGCDKMIYLDNAATSFPKPEEVYKAVDECFRVFGANPGRSGHKLALQAGRAIFNTREVICELFNIDNPMQIIFTSNATDSLNLAIKGILKKGDHVITSSMEHNSVLRPIKTLEEKGIENTIIKCDENGFIDVTEVEKSIRNNTRLIVMTHASNVTGTIMPIEEVGKIAKKYGVFFLVDAAQTAGVYDIDVKKMNIDLLAFPGHKGLMGPQGTGGLYIREGLNLKQMKEGGTGSKSESLLQPEIIPDKFESGTPNTPGIVGLGAGIKFILDKGIENIRKHEEELTDYMLKKLAEIKKVKVYGPQDAKKQASVISLNIGDLDSSEVSYALDQVFNIAVRSGLHCAPLAHKTIGTFEQGTVRFSIGYFNTKEDIDKAVEAIRKICKKTY</sequence>
<dbReference type="InterPro" id="IPR010969">
    <property type="entry name" value="Cys_dSase-rel_unknwn_funct"/>
</dbReference>
<dbReference type="InterPro" id="IPR016454">
    <property type="entry name" value="Cysteine_dSase"/>
</dbReference>
<dbReference type="PANTHER" id="PTHR43586:SF4">
    <property type="entry name" value="ISOPENICILLIN N EPIMERASE"/>
    <property type="match status" value="1"/>
</dbReference>
<dbReference type="Gene3D" id="3.40.640.10">
    <property type="entry name" value="Type I PLP-dependent aspartate aminotransferase-like (Major domain)"/>
    <property type="match status" value="1"/>
</dbReference>
<gene>
    <name evidence="8" type="ORF">SAMN02745883_00835</name>
</gene>
<keyword evidence="4" id="KW-0808">Transferase</keyword>
<comment type="cofactor">
    <cofactor evidence="1">
        <name>pyridoxal 5'-phosphate</name>
        <dbReference type="ChEBI" id="CHEBI:597326"/>
    </cofactor>
</comment>
<protein>
    <recommendedName>
        <fullName evidence="3">cysteine desulfurase</fullName>
        <ecNumber evidence="3">2.8.1.7</ecNumber>
    </recommendedName>
</protein>
<evidence type="ECO:0000256" key="4">
    <source>
        <dbReference type="ARBA" id="ARBA00022679"/>
    </source>
</evidence>
<evidence type="ECO:0000256" key="2">
    <source>
        <dbReference type="ARBA" id="ARBA00010447"/>
    </source>
</evidence>
<evidence type="ECO:0000256" key="3">
    <source>
        <dbReference type="ARBA" id="ARBA00012239"/>
    </source>
</evidence>
<dbReference type="CDD" id="cd06453">
    <property type="entry name" value="SufS_like"/>
    <property type="match status" value="1"/>
</dbReference>
<dbReference type="InterPro" id="IPR015424">
    <property type="entry name" value="PyrdxlP-dep_Trfase"/>
</dbReference>
<dbReference type="Pfam" id="PF00266">
    <property type="entry name" value="Aminotran_5"/>
    <property type="match status" value="1"/>
</dbReference>
<dbReference type="Proteomes" id="UP000184082">
    <property type="component" value="Unassembled WGS sequence"/>
</dbReference>
<dbReference type="EMBL" id="FRAJ01000006">
    <property type="protein sequence ID" value="SHJ93631.1"/>
    <property type="molecule type" value="Genomic_DNA"/>
</dbReference>
<dbReference type="Gene3D" id="3.90.1150.10">
    <property type="entry name" value="Aspartate Aminotransferase, domain 1"/>
    <property type="match status" value="1"/>
</dbReference>
<dbReference type="GO" id="GO:0030170">
    <property type="term" value="F:pyridoxal phosphate binding"/>
    <property type="evidence" value="ECO:0007669"/>
    <property type="project" value="InterPro"/>
</dbReference>
<evidence type="ECO:0000259" key="7">
    <source>
        <dbReference type="Pfam" id="PF00266"/>
    </source>
</evidence>
<dbReference type="STRING" id="1121266.SAMN02745883_00835"/>
<evidence type="ECO:0000256" key="6">
    <source>
        <dbReference type="ARBA" id="ARBA00050776"/>
    </source>
</evidence>
<comment type="catalytic activity">
    <reaction evidence="6">
        <text>(sulfur carrier)-H + L-cysteine = (sulfur carrier)-SH + L-alanine</text>
        <dbReference type="Rhea" id="RHEA:43892"/>
        <dbReference type="Rhea" id="RHEA-COMP:14737"/>
        <dbReference type="Rhea" id="RHEA-COMP:14739"/>
        <dbReference type="ChEBI" id="CHEBI:29917"/>
        <dbReference type="ChEBI" id="CHEBI:35235"/>
        <dbReference type="ChEBI" id="CHEBI:57972"/>
        <dbReference type="ChEBI" id="CHEBI:64428"/>
        <dbReference type="EC" id="2.8.1.7"/>
    </reaction>
</comment>
<dbReference type="PANTHER" id="PTHR43586">
    <property type="entry name" value="CYSTEINE DESULFURASE"/>
    <property type="match status" value="1"/>
</dbReference>
<dbReference type="InterPro" id="IPR010970">
    <property type="entry name" value="Cys_dSase_SufS"/>
</dbReference>
<accession>A0A1M6ND42</accession>
<dbReference type="GO" id="GO:0006534">
    <property type="term" value="P:cysteine metabolic process"/>
    <property type="evidence" value="ECO:0007669"/>
    <property type="project" value="InterPro"/>
</dbReference>
<organism evidence="8 9">
    <name type="scientific">Caminicella sporogenes DSM 14501</name>
    <dbReference type="NCBI Taxonomy" id="1121266"/>
    <lineage>
        <taxon>Bacteria</taxon>
        <taxon>Bacillati</taxon>
        <taxon>Bacillota</taxon>
        <taxon>Clostridia</taxon>
        <taxon>Peptostreptococcales</taxon>
        <taxon>Caminicellaceae</taxon>
        <taxon>Caminicella</taxon>
    </lineage>
</organism>
<dbReference type="AlphaFoldDB" id="A0A1M6ND42"/>
<name>A0A1M6ND42_9FIRM</name>
<dbReference type="InterPro" id="IPR015422">
    <property type="entry name" value="PyrdxlP-dep_Trfase_small"/>
</dbReference>
<dbReference type="GO" id="GO:0031071">
    <property type="term" value="F:cysteine desulfurase activity"/>
    <property type="evidence" value="ECO:0007669"/>
    <property type="project" value="UniProtKB-EC"/>
</dbReference>
<feature type="domain" description="Aminotransferase class V" evidence="7">
    <location>
        <begin position="15"/>
        <end position="381"/>
    </location>
</feature>
<dbReference type="InterPro" id="IPR000192">
    <property type="entry name" value="Aminotrans_V_dom"/>
</dbReference>
<reference evidence="8 9" key="1">
    <citation type="submission" date="2016-11" db="EMBL/GenBank/DDBJ databases">
        <authorList>
            <person name="Jaros S."/>
            <person name="Januszkiewicz K."/>
            <person name="Wedrychowicz H."/>
        </authorList>
    </citation>
    <scope>NUCLEOTIDE SEQUENCE [LARGE SCALE GENOMIC DNA]</scope>
    <source>
        <strain evidence="8 9">DSM 14501</strain>
    </source>
</reference>
<keyword evidence="5" id="KW-0663">Pyridoxal phosphate</keyword>
<evidence type="ECO:0000313" key="9">
    <source>
        <dbReference type="Proteomes" id="UP000184082"/>
    </source>
</evidence>
<dbReference type="SUPFAM" id="SSF53383">
    <property type="entry name" value="PLP-dependent transferases"/>
    <property type="match status" value="1"/>
</dbReference>
<dbReference type="InterPro" id="IPR015421">
    <property type="entry name" value="PyrdxlP-dep_Trfase_major"/>
</dbReference>
<evidence type="ECO:0000256" key="5">
    <source>
        <dbReference type="ARBA" id="ARBA00022898"/>
    </source>
</evidence>
<dbReference type="NCBIfam" id="TIGR01977">
    <property type="entry name" value="am_tr_V_EF2568"/>
    <property type="match status" value="1"/>
</dbReference>
<evidence type="ECO:0000256" key="1">
    <source>
        <dbReference type="ARBA" id="ARBA00001933"/>
    </source>
</evidence>
<proteinExistence type="inferred from homology"/>
<dbReference type="EC" id="2.8.1.7" evidence="3"/>
<dbReference type="PIRSF" id="PIRSF005572">
    <property type="entry name" value="NifS"/>
    <property type="match status" value="1"/>
</dbReference>
<evidence type="ECO:0000313" key="8">
    <source>
        <dbReference type="EMBL" id="SHJ93631.1"/>
    </source>
</evidence>
<comment type="similarity">
    <text evidence="2">Belongs to the class-V pyridoxal-phosphate-dependent aminotransferase family. Csd subfamily.</text>
</comment>